<proteinExistence type="inferred from homology"/>
<keyword evidence="6" id="KW-0175">Coiled coil</keyword>
<dbReference type="Pfam" id="PF04085">
    <property type="entry name" value="MreC"/>
    <property type="match status" value="1"/>
</dbReference>
<evidence type="ECO:0000256" key="7">
    <source>
        <dbReference type="SAM" id="Phobius"/>
    </source>
</evidence>
<dbReference type="InterPro" id="IPR042175">
    <property type="entry name" value="Cell/Rod_MreC_2"/>
</dbReference>
<dbReference type="Proteomes" id="UP000194154">
    <property type="component" value="Chromosome"/>
</dbReference>
<keyword evidence="3 5" id="KW-0133">Cell shape</keyword>
<dbReference type="EMBL" id="CP021059">
    <property type="protein sequence ID" value="ARQ07265.1"/>
    <property type="molecule type" value="Genomic_DNA"/>
</dbReference>
<protein>
    <recommendedName>
        <fullName evidence="2 5">Cell shape-determining protein MreC</fullName>
    </recommendedName>
    <alternativeName>
        <fullName evidence="4 5">Cell shape protein MreC</fullName>
    </alternativeName>
</protein>
<evidence type="ECO:0000256" key="3">
    <source>
        <dbReference type="ARBA" id="ARBA00022960"/>
    </source>
</evidence>
<evidence type="ECO:0000313" key="10">
    <source>
        <dbReference type="Proteomes" id="UP000194154"/>
    </source>
</evidence>
<dbReference type="InterPro" id="IPR055342">
    <property type="entry name" value="MreC_beta-barrel_core"/>
</dbReference>
<dbReference type="RefSeq" id="WP_086042835.1">
    <property type="nucleotide sequence ID" value="NZ_CBCRZA010000002.1"/>
</dbReference>
<name>A0A1W7ACC7_9STAP</name>
<dbReference type="NCBIfam" id="TIGR00219">
    <property type="entry name" value="mreC"/>
    <property type="match status" value="1"/>
</dbReference>
<evidence type="ECO:0000259" key="8">
    <source>
        <dbReference type="Pfam" id="PF04085"/>
    </source>
</evidence>
<reference evidence="9 10" key="1">
    <citation type="journal article" date="2017" name="Int. J. Syst. Evol. Microbiol.">
        <title>Macrococcus canis sp. nov., a skin bacterium associated with infections in dogs.</title>
        <authorList>
            <person name="Gobeli Brawand S."/>
            <person name="Cotting K."/>
            <person name="Gomez-Sanz E."/>
            <person name="Collaud A."/>
            <person name="Thomann A."/>
            <person name="Brodard I."/>
            <person name="Rodriguez-Campos S."/>
            <person name="Strauss C."/>
            <person name="Perreten V."/>
        </authorList>
    </citation>
    <scope>NUCLEOTIDE SEQUENCE [LARGE SCALE GENOMIC DNA]</scope>
    <source>
        <strain evidence="9 10">KM45013</strain>
    </source>
</reference>
<feature type="domain" description="Rod shape-determining protein MreC beta-barrel core" evidence="8">
    <location>
        <begin position="122"/>
        <end position="273"/>
    </location>
</feature>
<dbReference type="GO" id="GO:0008360">
    <property type="term" value="P:regulation of cell shape"/>
    <property type="evidence" value="ECO:0007669"/>
    <property type="project" value="UniProtKB-KW"/>
</dbReference>
<comment type="similarity">
    <text evidence="1 5">Belongs to the MreC family.</text>
</comment>
<dbReference type="Gene3D" id="2.40.10.340">
    <property type="entry name" value="Rod shape-determining protein MreC, domain 1"/>
    <property type="match status" value="1"/>
</dbReference>
<dbReference type="InterPro" id="IPR007221">
    <property type="entry name" value="MreC"/>
</dbReference>
<dbReference type="GO" id="GO:0005886">
    <property type="term" value="C:plasma membrane"/>
    <property type="evidence" value="ECO:0007669"/>
    <property type="project" value="TreeGrafter"/>
</dbReference>
<evidence type="ECO:0000256" key="2">
    <source>
        <dbReference type="ARBA" id="ARBA00013855"/>
    </source>
</evidence>
<dbReference type="PANTHER" id="PTHR34138">
    <property type="entry name" value="CELL SHAPE-DETERMINING PROTEIN MREC"/>
    <property type="match status" value="1"/>
</dbReference>
<feature type="coiled-coil region" evidence="6">
    <location>
        <begin position="69"/>
        <end position="106"/>
    </location>
</feature>
<dbReference type="Gene3D" id="2.40.10.350">
    <property type="entry name" value="Rod shape-determining protein MreC, domain 2"/>
    <property type="match status" value="1"/>
</dbReference>
<evidence type="ECO:0000256" key="5">
    <source>
        <dbReference type="PIRNR" id="PIRNR038471"/>
    </source>
</evidence>
<dbReference type="OrthoDB" id="9792313at2"/>
<evidence type="ECO:0000256" key="6">
    <source>
        <dbReference type="SAM" id="Coils"/>
    </source>
</evidence>
<evidence type="ECO:0000313" key="9">
    <source>
        <dbReference type="EMBL" id="ARQ07265.1"/>
    </source>
</evidence>
<dbReference type="PANTHER" id="PTHR34138:SF1">
    <property type="entry name" value="CELL SHAPE-DETERMINING PROTEIN MREC"/>
    <property type="match status" value="1"/>
</dbReference>
<feature type="transmembrane region" description="Helical" evidence="7">
    <location>
        <begin position="12"/>
        <end position="29"/>
    </location>
</feature>
<dbReference type="GeneID" id="35295735"/>
<gene>
    <name evidence="9" type="primary">mreC</name>
    <name evidence="9" type="ORF">MCCS_16280</name>
</gene>
<sequence>MLPNFYKRNKLVFMLFGLIVFIVLVGVSLKERSTSTAEAFAGDTVAAGQRIVSYPAMFVTTNFSNVIHMWDANEENKKLKQKIKGFEQVEADNYRLEKENQELRQALKTESIAVYEPEISTVISRNHDQWMNTMVINKGKSSGFKENMAVITTEGLVGRLKKVNSYSSQVEMITSSVKASKISVTLQQDGEEIFGMVDHFDDKKNLLVISDIDNNVKVKVGTRVVTSGLGGQFPKGILIGKVKKIENDEYGLSQIAYVETSADLKGLTQVYIAKKSPEAVTLEGSGE</sequence>
<keyword evidence="7" id="KW-1133">Transmembrane helix</keyword>
<evidence type="ECO:0000256" key="1">
    <source>
        <dbReference type="ARBA" id="ARBA00009369"/>
    </source>
</evidence>
<dbReference type="STRING" id="1855823.MCCS_16280"/>
<dbReference type="Gene3D" id="1.20.5.490">
    <property type="entry name" value="Single helix bin"/>
    <property type="match status" value="1"/>
</dbReference>
<keyword evidence="7" id="KW-0472">Membrane</keyword>
<keyword evidence="10" id="KW-1185">Reference proteome</keyword>
<evidence type="ECO:0000256" key="4">
    <source>
        <dbReference type="ARBA" id="ARBA00032089"/>
    </source>
</evidence>
<organism evidence="9 10">
    <name type="scientific">Macrococcoides canis</name>
    <dbReference type="NCBI Taxonomy" id="1855823"/>
    <lineage>
        <taxon>Bacteria</taxon>
        <taxon>Bacillati</taxon>
        <taxon>Bacillota</taxon>
        <taxon>Bacilli</taxon>
        <taxon>Bacillales</taxon>
        <taxon>Staphylococcaceae</taxon>
        <taxon>Macrococcoides</taxon>
    </lineage>
</organism>
<accession>A0A1W7ACC7</accession>
<comment type="function">
    <text evidence="5">Involved in formation and maintenance of cell shape.</text>
</comment>
<dbReference type="KEGG" id="mcak:MCCS_16280"/>
<dbReference type="AlphaFoldDB" id="A0A1W7ACC7"/>
<dbReference type="InterPro" id="IPR042177">
    <property type="entry name" value="Cell/Rod_1"/>
</dbReference>
<keyword evidence="7" id="KW-0812">Transmembrane</keyword>
<dbReference type="PIRSF" id="PIRSF038471">
    <property type="entry name" value="MreC"/>
    <property type="match status" value="1"/>
</dbReference>